<protein>
    <submittedName>
        <fullName evidence="3">Transmembrane protein 45B</fullName>
    </submittedName>
</protein>
<comment type="caution">
    <text evidence="3">The sequence shown here is derived from an EMBL/GenBank/DDBJ whole genome shotgun (WGS) entry which is preliminary data.</text>
</comment>
<accession>A0AAE1H269</accession>
<feature type="region of interest" description="Disordered" evidence="1">
    <location>
        <begin position="20"/>
        <end position="50"/>
    </location>
</feature>
<keyword evidence="4" id="KW-1185">Reference proteome</keyword>
<feature type="transmembrane region" description="Helical" evidence="2">
    <location>
        <begin position="136"/>
        <end position="158"/>
    </location>
</feature>
<sequence length="413" mass="44168">MARYRLRLPHGSRRRRWVGACHSHSPSPVLTARREKAPTTAPAGRRSAQRTAAVSKHAAAMIILTEARHRKDVVAPRPAPPHPTLYAPPQAPPRAAPLYAAVWLGLNQQQLVAVLSCSHAAAGQASRLAAVMTLQFLGYALPGTVMSLFGVAWCWGHAGPRSRHGRHQHPAKADLRLRWPRLAWHRHPVQGVLKLVVSLVGIALGRGHARAALALAFLMEAFLFHHVEVAAEEERGGGGPDSGAAADGRYALRLLVGVMTACGVSTVLCGLAPWPCRGREALDAVRCASAVVHGTWLYHCGLLLYWPPAAPRPRSSSTASSTLWVTLSFAWHCAAATSLLIVFLVARRSACASRRQRHHRDHSPASSPSCPPCPCSPAAVVHPFGLRGHHHQHHGPIPVPVRVLGVAGGGGGL</sequence>
<feature type="transmembrane region" description="Helical" evidence="2">
    <location>
        <begin position="251"/>
        <end position="272"/>
    </location>
</feature>
<name>A0AAE1H269_9NEOP</name>
<evidence type="ECO:0000256" key="1">
    <source>
        <dbReference type="SAM" id="MobiDB-lite"/>
    </source>
</evidence>
<dbReference type="PANTHER" id="PTHR16007">
    <property type="entry name" value="EPIDIDYMAL MEMBRANE PROTEIN E9-RELATED"/>
    <property type="match status" value="1"/>
</dbReference>
<dbReference type="Proteomes" id="UP001219518">
    <property type="component" value="Unassembled WGS sequence"/>
</dbReference>
<reference evidence="3" key="1">
    <citation type="submission" date="2021-07" db="EMBL/GenBank/DDBJ databases">
        <authorList>
            <person name="Catto M.A."/>
            <person name="Jacobson A."/>
            <person name="Kennedy G."/>
            <person name="Labadie P."/>
            <person name="Hunt B.G."/>
            <person name="Srinivasan R."/>
        </authorList>
    </citation>
    <scope>NUCLEOTIDE SEQUENCE</scope>
    <source>
        <strain evidence="3">PL_HMW_Pooled</strain>
        <tissue evidence="3">Head</tissue>
    </source>
</reference>
<evidence type="ECO:0000256" key="2">
    <source>
        <dbReference type="SAM" id="Phobius"/>
    </source>
</evidence>
<feature type="transmembrane region" description="Helical" evidence="2">
    <location>
        <begin position="326"/>
        <end position="346"/>
    </location>
</feature>
<dbReference type="AlphaFoldDB" id="A0AAE1H269"/>
<keyword evidence="2" id="KW-0472">Membrane</keyword>
<keyword evidence="2 3" id="KW-0812">Transmembrane</keyword>
<proteinExistence type="predicted"/>
<dbReference type="PANTHER" id="PTHR16007:SF15">
    <property type="entry name" value="TRANSMEMBRANE PROTEIN 45B"/>
    <property type="match status" value="1"/>
</dbReference>
<feature type="transmembrane region" description="Helical" evidence="2">
    <location>
        <begin position="284"/>
        <end position="306"/>
    </location>
</feature>
<keyword evidence="2" id="KW-1133">Transmembrane helix</keyword>
<organism evidence="3 4">
    <name type="scientific">Frankliniella fusca</name>
    <dbReference type="NCBI Taxonomy" id="407009"/>
    <lineage>
        <taxon>Eukaryota</taxon>
        <taxon>Metazoa</taxon>
        <taxon>Ecdysozoa</taxon>
        <taxon>Arthropoda</taxon>
        <taxon>Hexapoda</taxon>
        <taxon>Insecta</taxon>
        <taxon>Pterygota</taxon>
        <taxon>Neoptera</taxon>
        <taxon>Paraneoptera</taxon>
        <taxon>Thysanoptera</taxon>
        <taxon>Terebrantia</taxon>
        <taxon>Thripoidea</taxon>
        <taxon>Thripidae</taxon>
        <taxon>Frankliniella</taxon>
    </lineage>
</organism>
<dbReference type="EMBL" id="JAHWGI010000306">
    <property type="protein sequence ID" value="KAK3912886.1"/>
    <property type="molecule type" value="Genomic_DNA"/>
</dbReference>
<reference evidence="3" key="2">
    <citation type="journal article" date="2023" name="BMC Genomics">
        <title>Pest status, molecular evolution, and epigenetic factors derived from the genome assembly of Frankliniella fusca, a thysanopteran phytovirus vector.</title>
        <authorList>
            <person name="Catto M.A."/>
            <person name="Labadie P.E."/>
            <person name="Jacobson A.L."/>
            <person name="Kennedy G.G."/>
            <person name="Srinivasan R."/>
            <person name="Hunt B.G."/>
        </authorList>
    </citation>
    <scope>NUCLEOTIDE SEQUENCE</scope>
    <source>
        <strain evidence="3">PL_HMW_Pooled</strain>
    </source>
</reference>
<evidence type="ECO:0000313" key="3">
    <source>
        <dbReference type="EMBL" id="KAK3912886.1"/>
    </source>
</evidence>
<dbReference type="InterPro" id="IPR042127">
    <property type="entry name" value="TMEM45"/>
</dbReference>
<evidence type="ECO:0000313" key="4">
    <source>
        <dbReference type="Proteomes" id="UP001219518"/>
    </source>
</evidence>
<gene>
    <name evidence="3" type="ORF">KUF71_022340</name>
</gene>
<feature type="non-terminal residue" evidence="3">
    <location>
        <position position="1"/>
    </location>
</feature>